<feature type="compositionally biased region" description="Pro residues" evidence="2">
    <location>
        <begin position="193"/>
        <end position="204"/>
    </location>
</feature>
<dbReference type="PROSITE" id="PS50105">
    <property type="entry name" value="SAM_DOMAIN"/>
    <property type="match status" value="1"/>
</dbReference>
<dbReference type="Gene3D" id="1.10.150.50">
    <property type="entry name" value="Transcription Factor, Ets-1"/>
    <property type="match status" value="1"/>
</dbReference>
<dbReference type="Proteomes" id="UP000694523">
    <property type="component" value="Unplaced"/>
</dbReference>
<dbReference type="SMART" id="SM00454">
    <property type="entry name" value="SAM"/>
    <property type="match status" value="1"/>
</dbReference>
<dbReference type="PANTHER" id="PTHR23509:SF4">
    <property type="entry name" value="SEC23-INTERACTING PROTEIN"/>
    <property type="match status" value="1"/>
</dbReference>
<name>A0A8C6SCV3_9GOBI</name>
<dbReference type="PROSITE" id="PS51043">
    <property type="entry name" value="DDHD"/>
    <property type="match status" value="1"/>
</dbReference>
<dbReference type="SMART" id="SM01127">
    <property type="entry name" value="DDHD"/>
    <property type="match status" value="1"/>
</dbReference>
<dbReference type="InterPro" id="IPR001660">
    <property type="entry name" value="SAM"/>
</dbReference>
<evidence type="ECO:0000259" key="5">
    <source>
        <dbReference type="PROSITE" id="PS51043"/>
    </source>
</evidence>
<dbReference type="InterPro" id="IPR013761">
    <property type="entry name" value="SAM/pointed_sf"/>
</dbReference>
<dbReference type="GO" id="GO:0046872">
    <property type="term" value="F:metal ion binding"/>
    <property type="evidence" value="ECO:0007669"/>
    <property type="project" value="InterPro"/>
</dbReference>
<comment type="similarity">
    <text evidence="1">Belongs to the PA-PLA1 family.</text>
</comment>
<reference evidence="6" key="1">
    <citation type="submission" date="2025-08" db="UniProtKB">
        <authorList>
            <consortium name="Ensembl"/>
        </authorList>
    </citation>
    <scope>IDENTIFICATION</scope>
</reference>
<dbReference type="GO" id="GO:0004620">
    <property type="term" value="F:phospholipase activity"/>
    <property type="evidence" value="ECO:0007669"/>
    <property type="project" value="TreeGrafter"/>
</dbReference>
<feature type="domain" description="SAM" evidence="3">
    <location>
        <begin position="607"/>
        <end position="651"/>
    </location>
</feature>
<evidence type="ECO:0000313" key="7">
    <source>
        <dbReference type="Proteomes" id="UP000694523"/>
    </source>
</evidence>
<feature type="compositionally biased region" description="Pro residues" evidence="2">
    <location>
        <begin position="100"/>
        <end position="118"/>
    </location>
</feature>
<evidence type="ECO:0000259" key="3">
    <source>
        <dbReference type="PROSITE" id="PS50105"/>
    </source>
</evidence>
<dbReference type="GO" id="GO:0030134">
    <property type="term" value="C:COPII-coated ER to Golgi transport vesicle"/>
    <property type="evidence" value="ECO:0007669"/>
    <property type="project" value="TreeGrafter"/>
</dbReference>
<dbReference type="InterPro" id="IPR058055">
    <property type="entry name" value="PA-PLA1"/>
</dbReference>
<dbReference type="InterPro" id="IPR004177">
    <property type="entry name" value="DDHD_dom"/>
</dbReference>
<dbReference type="PANTHER" id="PTHR23509">
    <property type="entry name" value="PA-PL1 PHOSPHOLIPASE FAMILY"/>
    <property type="match status" value="1"/>
</dbReference>
<proteinExistence type="inferred from homology"/>
<dbReference type="InterPro" id="IPR057825">
    <property type="entry name" value="WWE_SEC23-DDH2"/>
</dbReference>
<feature type="compositionally biased region" description="Low complexity" evidence="2">
    <location>
        <begin position="205"/>
        <end position="229"/>
    </location>
</feature>
<dbReference type="Pfam" id="PF23464">
    <property type="entry name" value="WWE_3"/>
    <property type="match status" value="1"/>
</dbReference>
<evidence type="ECO:0000256" key="2">
    <source>
        <dbReference type="SAM" id="MobiDB-lite"/>
    </source>
</evidence>
<keyword evidence="7" id="KW-1185">Reference proteome</keyword>
<evidence type="ECO:0000259" key="4">
    <source>
        <dbReference type="PROSITE" id="PS50918"/>
    </source>
</evidence>
<dbReference type="SUPFAM" id="SSF47769">
    <property type="entry name" value="SAM/Pointed domain"/>
    <property type="match status" value="1"/>
</dbReference>
<dbReference type="InterPro" id="IPR004170">
    <property type="entry name" value="WWE_dom"/>
</dbReference>
<dbReference type="Ensembl" id="ENSNMLT00000004917.1">
    <property type="protein sequence ID" value="ENSNMLP00000004289.1"/>
    <property type="gene ID" value="ENSNMLG00000003155.1"/>
</dbReference>
<dbReference type="Pfam" id="PF02862">
    <property type="entry name" value="DDHD"/>
    <property type="match status" value="1"/>
</dbReference>
<sequence>MADRIKKLPDSSANLLFSAAPEFNFNLPFLPVSQASGSALMTGDDSVGEEDSFVGQTSDNGPAPSTFSYFSNPVASDPFASIGQPSCSLRLSPLFCQHGPPPVPPPAVSQMQQPPPPAFGGGSTGYQSPMGRQTPPPNTMTPPPPLTPQTLPQSHNPYRHTASSSRASPYIPAPEVMPQMHTPPQAPYSYPAHLPPQPFPPPPLTTAAAAAAAQTSAPTDPSSPSSSGAVVPAGPMMQYNFNVYETVQPHWFYCKQVESKSVWLPFSIIDSLQLEEIYNSVQPDPENVIVRTDGGRYDVQLYDRLRTPVFWEEEPTEVRRCTWFYKGDNDSRFIPYSEEFSEKLETEYKRAVSTNQWHRRLEFPSGETIVMHNPKVIVQFQPSSMPDEWGTTQDGQTRPRVVKRGIDDDHDEVPDGELETVDHLVFMVHGIGPVCDLRFRSMVECVDDFRSVSLKLLQTHFKKQLDEHIISRVEFLPVQWHTALHGDATGVDRRIKKITLPSTGRLRHFTNETLLDVLFYNSPTYCQTIMDTVAFEINRLFALFMERNPGYKGSVSVAGHSLGSLILFDLLSNQNLGSSMPIIPTANGIPPSVTPPAEEEPKDEAKDQFEDLSSVLEHLGLSEYKSTFDEEKIDLESFYMCTIDDLKEMGIPLGPRKKIAKFVKEWLSKQAEEKAAAVKELPPVVAPQTAAPVSEPEQPLPVGVSSVHVNYNYFKVGTGQVSVVYHTLDFEPVSFFALGSPIGMFLTVRGLEKIEETYHLPTCKGFFNIYHPLDPVAYRIEPMIVPDLDLKPVLIPHHKGRKRLHLELKESLTRMGTDLKHGFISSLKTAWQTLNDFARAHTSSAQLQAQLAMVADQIEEEEKKHKGEVETPEPQREEDQNVKIGMLNGGNRIDFVLQEKPIESFNEYLFALQSHLCYWESEDTALLILREIYKTLGIHQDQIVN</sequence>
<dbReference type="Pfam" id="PF00536">
    <property type="entry name" value="SAM_1"/>
    <property type="match status" value="1"/>
</dbReference>
<evidence type="ECO:0000256" key="1">
    <source>
        <dbReference type="ARBA" id="ARBA00038464"/>
    </source>
</evidence>
<feature type="compositionally biased region" description="Pro residues" evidence="2">
    <location>
        <begin position="134"/>
        <end position="147"/>
    </location>
</feature>
<reference evidence="6" key="2">
    <citation type="submission" date="2025-09" db="UniProtKB">
        <authorList>
            <consortium name="Ensembl"/>
        </authorList>
    </citation>
    <scope>IDENTIFICATION</scope>
</reference>
<dbReference type="PROSITE" id="PS50918">
    <property type="entry name" value="WWE"/>
    <property type="match status" value="1"/>
</dbReference>
<protein>
    <submittedName>
        <fullName evidence="6">SEC23 interacting protein</fullName>
    </submittedName>
</protein>
<feature type="region of interest" description="Disordered" evidence="2">
    <location>
        <begin position="38"/>
        <end position="61"/>
    </location>
</feature>
<feature type="region of interest" description="Disordered" evidence="2">
    <location>
        <begin position="100"/>
        <end position="229"/>
    </location>
</feature>
<dbReference type="AlphaFoldDB" id="A0A8C6SCV3"/>
<feature type="domain" description="DDHD" evidence="5">
    <location>
        <begin position="728"/>
        <end position="934"/>
    </location>
</feature>
<accession>A0A8C6SCV3</accession>
<dbReference type="Pfam" id="PF02825">
    <property type="entry name" value="WWE"/>
    <property type="match status" value="1"/>
</dbReference>
<evidence type="ECO:0000313" key="6">
    <source>
        <dbReference type="Ensembl" id="ENSNMLP00000004289.1"/>
    </source>
</evidence>
<organism evidence="6 7">
    <name type="scientific">Neogobius melanostomus</name>
    <name type="common">round goby</name>
    <dbReference type="NCBI Taxonomy" id="47308"/>
    <lineage>
        <taxon>Eukaryota</taxon>
        <taxon>Metazoa</taxon>
        <taxon>Chordata</taxon>
        <taxon>Craniata</taxon>
        <taxon>Vertebrata</taxon>
        <taxon>Euteleostomi</taxon>
        <taxon>Actinopterygii</taxon>
        <taxon>Neopterygii</taxon>
        <taxon>Teleostei</taxon>
        <taxon>Neoteleostei</taxon>
        <taxon>Acanthomorphata</taxon>
        <taxon>Gobiaria</taxon>
        <taxon>Gobiiformes</taxon>
        <taxon>Gobioidei</taxon>
        <taxon>Gobiidae</taxon>
        <taxon>Benthophilinae</taxon>
        <taxon>Neogobiini</taxon>
        <taxon>Neogobius</taxon>
    </lineage>
</organism>
<feature type="domain" description="WWE" evidence="4">
    <location>
        <begin position="236"/>
        <end position="320"/>
    </location>
</feature>